<protein>
    <submittedName>
        <fullName evidence="1">Uncharacterized protein</fullName>
    </submittedName>
</protein>
<organism evidence="1 2">
    <name type="scientific">Dissophora globulifera</name>
    <dbReference type="NCBI Taxonomy" id="979702"/>
    <lineage>
        <taxon>Eukaryota</taxon>
        <taxon>Fungi</taxon>
        <taxon>Fungi incertae sedis</taxon>
        <taxon>Mucoromycota</taxon>
        <taxon>Mortierellomycotina</taxon>
        <taxon>Mortierellomycetes</taxon>
        <taxon>Mortierellales</taxon>
        <taxon>Mortierellaceae</taxon>
        <taxon>Dissophora</taxon>
    </lineage>
</organism>
<comment type="caution">
    <text evidence="1">The sequence shown here is derived from an EMBL/GenBank/DDBJ whole genome shotgun (WGS) entry which is preliminary data.</text>
</comment>
<name>A0A9P6R3P6_9FUNG</name>
<dbReference type="OrthoDB" id="2442110at2759"/>
<dbReference type="InterPro" id="IPR032675">
    <property type="entry name" value="LRR_dom_sf"/>
</dbReference>
<proteinExistence type="predicted"/>
<dbReference type="Proteomes" id="UP000738325">
    <property type="component" value="Unassembled WGS sequence"/>
</dbReference>
<dbReference type="Gene3D" id="3.80.10.10">
    <property type="entry name" value="Ribonuclease Inhibitor"/>
    <property type="match status" value="1"/>
</dbReference>
<keyword evidence="2" id="KW-1185">Reference proteome</keyword>
<evidence type="ECO:0000313" key="1">
    <source>
        <dbReference type="EMBL" id="KAG0310639.1"/>
    </source>
</evidence>
<sequence length="347" mass="39061">MKRLELKMVRTDDMQGQYRLVLQCPNLEHLAWTPTLAITYQLLLFHLVTLSDEQTPCRIVSVDLTGTDVSDGELASLLNCLHKLQRLIVPWSSFGEKSCQQVVWFLRDTLEELDVRSCSALTTGMLQLVLMTCGKLKRLKAQSFCASILEKRTQDLHTLSNGVRIPLDDINNDGYDGGMTLQLLASLNDSDQFQTSPAILDSIQSWTWACTGLEELELDVHGLGSSSDTIVSTFLTQLSALISLQRLVLSWSSSESHAHEASLDLTLRGGGDGGGLAKLKTLTRLRHYDVQNVNLLRMDVDDFRWIGTHWTSLRTVRTAWVDYEDVETKSKIQHLLRTEFPHVALVY</sequence>
<evidence type="ECO:0000313" key="2">
    <source>
        <dbReference type="Proteomes" id="UP000738325"/>
    </source>
</evidence>
<dbReference type="SUPFAM" id="SSF52047">
    <property type="entry name" value="RNI-like"/>
    <property type="match status" value="1"/>
</dbReference>
<reference evidence="1" key="1">
    <citation type="journal article" date="2020" name="Fungal Divers.">
        <title>Resolving the Mortierellaceae phylogeny through synthesis of multi-gene phylogenetics and phylogenomics.</title>
        <authorList>
            <person name="Vandepol N."/>
            <person name="Liber J."/>
            <person name="Desiro A."/>
            <person name="Na H."/>
            <person name="Kennedy M."/>
            <person name="Barry K."/>
            <person name="Grigoriev I.V."/>
            <person name="Miller A.N."/>
            <person name="O'Donnell K."/>
            <person name="Stajich J.E."/>
            <person name="Bonito G."/>
        </authorList>
    </citation>
    <scope>NUCLEOTIDE SEQUENCE</scope>
    <source>
        <strain evidence="1">REB-010B</strain>
    </source>
</reference>
<accession>A0A9P6R3P6</accession>
<dbReference type="AlphaFoldDB" id="A0A9P6R3P6"/>
<dbReference type="EMBL" id="JAAAIP010001033">
    <property type="protein sequence ID" value="KAG0310639.1"/>
    <property type="molecule type" value="Genomic_DNA"/>
</dbReference>
<gene>
    <name evidence="1" type="ORF">BGZ99_000257</name>
</gene>